<dbReference type="Pfam" id="PF00665">
    <property type="entry name" value="rve"/>
    <property type="match status" value="1"/>
</dbReference>
<keyword evidence="2" id="KW-1185">Reference proteome</keyword>
<evidence type="ECO:0000313" key="2">
    <source>
        <dbReference type="Proteomes" id="UP000087766"/>
    </source>
</evidence>
<dbReference type="SUPFAM" id="SSF53098">
    <property type="entry name" value="Ribonuclease H-like"/>
    <property type="match status" value="1"/>
</dbReference>
<dbReference type="InterPro" id="IPR050951">
    <property type="entry name" value="Retrovirus_Pol_polyprotein"/>
</dbReference>
<dbReference type="KEGG" id="vra:106758311"/>
<name>A0A1S3TSM9_VIGRR</name>
<reference evidence="3" key="2">
    <citation type="submission" date="2025-08" db="UniProtKB">
        <authorList>
            <consortium name="RefSeq"/>
        </authorList>
    </citation>
    <scope>IDENTIFICATION</scope>
    <source>
        <tissue evidence="3">Leaf</tissue>
    </source>
</reference>
<dbReference type="AlphaFoldDB" id="A0A1S3TSM9"/>
<dbReference type="InterPro" id="IPR001584">
    <property type="entry name" value="Integrase_cat-core"/>
</dbReference>
<dbReference type="GO" id="GO:0003676">
    <property type="term" value="F:nucleic acid binding"/>
    <property type="evidence" value="ECO:0007669"/>
    <property type="project" value="InterPro"/>
</dbReference>
<reference evidence="2" key="1">
    <citation type="journal article" date="2014" name="Nat. Commun.">
        <title>Genome sequence of mungbean and insights into evolution within Vigna species.</title>
        <authorList>
            <person name="Kang Y.J."/>
            <person name="Kim S.K."/>
            <person name="Kim M.Y."/>
            <person name="Lestari P."/>
            <person name="Kim K.H."/>
            <person name="Ha B.K."/>
            <person name="Jun T.H."/>
            <person name="Hwang W.J."/>
            <person name="Lee T."/>
            <person name="Lee J."/>
            <person name="Shim S."/>
            <person name="Yoon M.Y."/>
            <person name="Jang Y.E."/>
            <person name="Han K.S."/>
            <person name="Taeprayoon P."/>
            <person name="Yoon N."/>
            <person name="Somta P."/>
            <person name="Tanya P."/>
            <person name="Kim K.S."/>
            <person name="Gwag J.G."/>
            <person name="Moon J.K."/>
            <person name="Lee Y.H."/>
            <person name="Park B.S."/>
            <person name="Bombarely A."/>
            <person name="Doyle J.J."/>
            <person name="Jackson S.A."/>
            <person name="Schafleitner R."/>
            <person name="Srinives P."/>
            <person name="Varshney R.K."/>
            <person name="Lee S.H."/>
        </authorList>
    </citation>
    <scope>NUCLEOTIDE SEQUENCE [LARGE SCALE GENOMIC DNA]</scope>
    <source>
        <strain evidence="2">cv. VC1973A</strain>
    </source>
</reference>
<organism evidence="2 3">
    <name type="scientific">Vigna radiata var. radiata</name>
    <name type="common">Mung bean</name>
    <name type="synonym">Phaseolus aureus</name>
    <dbReference type="NCBI Taxonomy" id="3916"/>
    <lineage>
        <taxon>Eukaryota</taxon>
        <taxon>Viridiplantae</taxon>
        <taxon>Streptophyta</taxon>
        <taxon>Embryophyta</taxon>
        <taxon>Tracheophyta</taxon>
        <taxon>Spermatophyta</taxon>
        <taxon>Magnoliopsida</taxon>
        <taxon>eudicotyledons</taxon>
        <taxon>Gunneridae</taxon>
        <taxon>Pentapetalae</taxon>
        <taxon>rosids</taxon>
        <taxon>fabids</taxon>
        <taxon>Fabales</taxon>
        <taxon>Fabaceae</taxon>
        <taxon>Papilionoideae</taxon>
        <taxon>50 kb inversion clade</taxon>
        <taxon>NPAAA clade</taxon>
        <taxon>indigoferoid/millettioid clade</taxon>
        <taxon>Phaseoleae</taxon>
        <taxon>Vigna</taxon>
    </lineage>
</organism>
<dbReference type="Proteomes" id="UP000087766">
    <property type="component" value="Chromosome 4"/>
</dbReference>
<gene>
    <name evidence="3" type="primary">LOC106758311</name>
</gene>
<evidence type="ECO:0000313" key="3">
    <source>
        <dbReference type="RefSeq" id="XP_014496732.1"/>
    </source>
</evidence>
<dbReference type="OrthoDB" id="1432755at2759"/>
<dbReference type="PANTHER" id="PTHR37984:SF5">
    <property type="entry name" value="PROTEIN NYNRIN-LIKE"/>
    <property type="match status" value="1"/>
</dbReference>
<dbReference type="PROSITE" id="PS50994">
    <property type="entry name" value="INTEGRASE"/>
    <property type="match status" value="1"/>
</dbReference>
<protein>
    <submittedName>
        <fullName evidence="3">Uncharacterized protein LOC106758311</fullName>
    </submittedName>
</protein>
<dbReference type="Gene3D" id="3.30.420.10">
    <property type="entry name" value="Ribonuclease H-like superfamily/Ribonuclease H"/>
    <property type="match status" value="1"/>
</dbReference>
<accession>A0A1S3TSM9</accession>
<dbReference type="GeneID" id="106758311"/>
<dbReference type="RefSeq" id="XP_014496732.1">
    <property type="nucleotide sequence ID" value="XM_014641246.1"/>
</dbReference>
<dbReference type="InterPro" id="IPR036397">
    <property type="entry name" value="RNaseH_sf"/>
</dbReference>
<dbReference type="PANTHER" id="PTHR37984">
    <property type="entry name" value="PROTEIN CBG26694"/>
    <property type="match status" value="1"/>
</dbReference>
<sequence>MKYLLVAVDYFNKWVEAESLAKISAAHVQKFVWKLICRFGLPKLIVTDNNRQFVDKKLVAFYKELGIMPVTSLVEHPQTKEQAEAMNKIIVQELKKRLGEAKGAWVDELQQVLWRYVVPRTVRRERCVRGEVRKMTSENPTQRRSQENDSSLRTIWGGVFGEKLGN</sequence>
<feature type="domain" description="Integrase catalytic" evidence="1">
    <location>
        <begin position="1"/>
        <end position="148"/>
    </location>
</feature>
<dbReference type="STRING" id="3916.A0A1S3TSM9"/>
<dbReference type="InterPro" id="IPR012337">
    <property type="entry name" value="RNaseH-like_sf"/>
</dbReference>
<dbReference type="GO" id="GO:0015074">
    <property type="term" value="P:DNA integration"/>
    <property type="evidence" value="ECO:0007669"/>
    <property type="project" value="InterPro"/>
</dbReference>
<proteinExistence type="predicted"/>
<evidence type="ECO:0000259" key="1">
    <source>
        <dbReference type="PROSITE" id="PS50994"/>
    </source>
</evidence>